<accession>A0ACD3A5T0</accession>
<protein>
    <submittedName>
        <fullName evidence="1">Uncharacterized protein</fullName>
    </submittedName>
</protein>
<dbReference type="Proteomes" id="UP000308600">
    <property type="component" value="Unassembled WGS sequence"/>
</dbReference>
<reference evidence="1 2" key="1">
    <citation type="journal article" date="2019" name="Nat. Ecol. Evol.">
        <title>Megaphylogeny resolves global patterns of mushroom evolution.</title>
        <authorList>
            <person name="Varga T."/>
            <person name="Krizsan K."/>
            <person name="Foldi C."/>
            <person name="Dima B."/>
            <person name="Sanchez-Garcia M."/>
            <person name="Sanchez-Ramirez S."/>
            <person name="Szollosi G.J."/>
            <person name="Szarkandi J.G."/>
            <person name="Papp V."/>
            <person name="Albert L."/>
            <person name="Andreopoulos W."/>
            <person name="Angelini C."/>
            <person name="Antonin V."/>
            <person name="Barry K.W."/>
            <person name="Bougher N.L."/>
            <person name="Buchanan P."/>
            <person name="Buyck B."/>
            <person name="Bense V."/>
            <person name="Catcheside P."/>
            <person name="Chovatia M."/>
            <person name="Cooper J."/>
            <person name="Damon W."/>
            <person name="Desjardin D."/>
            <person name="Finy P."/>
            <person name="Geml J."/>
            <person name="Haridas S."/>
            <person name="Hughes K."/>
            <person name="Justo A."/>
            <person name="Karasinski D."/>
            <person name="Kautmanova I."/>
            <person name="Kiss B."/>
            <person name="Kocsube S."/>
            <person name="Kotiranta H."/>
            <person name="LaButti K.M."/>
            <person name="Lechner B.E."/>
            <person name="Liimatainen K."/>
            <person name="Lipzen A."/>
            <person name="Lukacs Z."/>
            <person name="Mihaltcheva S."/>
            <person name="Morgado L.N."/>
            <person name="Niskanen T."/>
            <person name="Noordeloos M.E."/>
            <person name="Ohm R.A."/>
            <person name="Ortiz-Santana B."/>
            <person name="Ovrebo C."/>
            <person name="Racz N."/>
            <person name="Riley R."/>
            <person name="Savchenko A."/>
            <person name="Shiryaev A."/>
            <person name="Soop K."/>
            <person name="Spirin V."/>
            <person name="Szebenyi C."/>
            <person name="Tomsovsky M."/>
            <person name="Tulloss R.E."/>
            <person name="Uehling J."/>
            <person name="Grigoriev I.V."/>
            <person name="Vagvolgyi C."/>
            <person name="Papp T."/>
            <person name="Martin F.M."/>
            <person name="Miettinen O."/>
            <person name="Hibbett D.S."/>
            <person name="Nagy L.G."/>
        </authorList>
    </citation>
    <scope>NUCLEOTIDE SEQUENCE [LARGE SCALE GENOMIC DNA]</scope>
    <source>
        <strain evidence="1 2">NL-1719</strain>
    </source>
</reference>
<dbReference type="EMBL" id="ML208816">
    <property type="protein sequence ID" value="TFK60187.1"/>
    <property type="molecule type" value="Genomic_DNA"/>
</dbReference>
<organism evidence="1 2">
    <name type="scientific">Pluteus cervinus</name>
    <dbReference type="NCBI Taxonomy" id="181527"/>
    <lineage>
        <taxon>Eukaryota</taxon>
        <taxon>Fungi</taxon>
        <taxon>Dikarya</taxon>
        <taxon>Basidiomycota</taxon>
        <taxon>Agaricomycotina</taxon>
        <taxon>Agaricomycetes</taxon>
        <taxon>Agaricomycetidae</taxon>
        <taxon>Agaricales</taxon>
        <taxon>Pluteineae</taxon>
        <taxon>Pluteaceae</taxon>
        <taxon>Pluteus</taxon>
    </lineage>
</organism>
<evidence type="ECO:0000313" key="1">
    <source>
        <dbReference type="EMBL" id="TFK60187.1"/>
    </source>
</evidence>
<keyword evidence="2" id="KW-1185">Reference proteome</keyword>
<gene>
    <name evidence="1" type="ORF">BDN72DRAFT_905188</name>
</gene>
<proteinExistence type="predicted"/>
<name>A0ACD3A5T0_9AGAR</name>
<sequence>MTRVIFASSRILLSYIKPDQQDALRSQRGVLLLVSAVWHAPGDPAAVQRSFFDAQCPPRGTITTAIYASNVAQDYLLAFVKNTIIAPSLKAVAPNGTGLKTAIAELAFNLIQPAKGDPVIRRDNQIRPVNHILCRGGGPGCLESNATSPLVLSLGCIRSTGMTRSAFSSSNIPNRDSIITQGSDYYFFCRRPFSVMTVVVTMCSTKEFP</sequence>
<evidence type="ECO:0000313" key="2">
    <source>
        <dbReference type="Proteomes" id="UP000308600"/>
    </source>
</evidence>